<evidence type="ECO:0000256" key="4">
    <source>
        <dbReference type="ARBA" id="ARBA00023136"/>
    </source>
</evidence>
<dbReference type="AlphaFoldDB" id="A0A6I8N8R4"/>
<dbReference type="SUPFAM" id="SSF55797">
    <property type="entry name" value="PR-1-like"/>
    <property type="match status" value="1"/>
</dbReference>
<name>A0A6I8N8R4_ORNAN</name>
<reference evidence="8 9" key="1">
    <citation type="journal article" date="2008" name="Nature">
        <title>Genome analysis of the platypus reveals unique signatures of evolution.</title>
        <authorList>
            <person name="Warren W.C."/>
            <person name="Hillier L.W."/>
            <person name="Marshall Graves J.A."/>
            <person name="Birney E."/>
            <person name="Ponting C.P."/>
            <person name="Grutzner F."/>
            <person name="Belov K."/>
            <person name="Miller W."/>
            <person name="Clarke L."/>
            <person name="Chinwalla A.T."/>
            <person name="Yang S.P."/>
            <person name="Heger A."/>
            <person name="Locke D.P."/>
            <person name="Miethke P."/>
            <person name="Waters P.D."/>
            <person name="Veyrunes F."/>
            <person name="Fulton L."/>
            <person name="Fulton B."/>
            <person name="Graves T."/>
            <person name="Wallis J."/>
            <person name="Puente X.S."/>
            <person name="Lopez-Otin C."/>
            <person name="Ordonez G.R."/>
            <person name="Eichler E.E."/>
            <person name="Chen L."/>
            <person name="Cheng Z."/>
            <person name="Deakin J.E."/>
            <person name="Alsop A."/>
            <person name="Thompson K."/>
            <person name="Kirby P."/>
            <person name="Papenfuss A.T."/>
            <person name="Wakefield M.J."/>
            <person name="Olender T."/>
            <person name="Lancet D."/>
            <person name="Huttley G.A."/>
            <person name="Smit A.F."/>
            <person name="Pask A."/>
            <person name="Temple-Smith P."/>
            <person name="Batzer M.A."/>
            <person name="Walker J.A."/>
            <person name="Konkel M.K."/>
            <person name="Harris R.S."/>
            <person name="Whittington C.M."/>
            <person name="Wong E.S."/>
            <person name="Gemmell N.J."/>
            <person name="Buschiazzo E."/>
            <person name="Vargas Jentzsch I.M."/>
            <person name="Merkel A."/>
            <person name="Schmitz J."/>
            <person name="Zemann A."/>
            <person name="Churakov G."/>
            <person name="Kriegs J.O."/>
            <person name="Brosius J."/>
            <person name="Murchison E.P."/>
            <person name="Sachidanandam R."/>
            <person name="Smith C."/>
            <person name="Hannon G.J."/>
            <person name="Tsend-Ayush E."/>
            <person name="McMillan D."/>
            <person name="Attenborough R."/>
            <person name="Rens W."/>
            <person name="Ferguson-Smith M."/>
            <person name="Lefevre C.M."/>
            <person name="Sharp J.A."/>
            <person name="Nicholas K.R."/>
            <person name="Ray D.A."/>
            <person name="Kube M."/>
            <person name="Reinhardt R."/>
            <person name="Pringle T.H."/>
            <person name="Taylor J."/>
            <person name="Jones R.C."/>
            <person name="Nixon B."/>
            <person name="Dacheux J.L."/>
            <person name="Niwa H."/>
            <person name="Sekita Y."/>
            <person name="Huang X."/>
            <person name="Stark A."/>
            <person name="Kheradpour P."/>
            <person name="Kellis M."/>
            <person name="Flicek P."/>
            <person name="Chen Y."/>
            <person name="Webber C."/>
            <person name="Hardison R."/>
            <person name="Nelson J."/>
            <person name="Hallsworth-Pepin K."/>
            <person name="Delehaunty K."/>
            <person name="Markovic C."/>
            <person name="Minx P."/>
            <person name="Feng Y."/>
            <person name="Kremitzki C."/>
            <person name="Mitreva M."/>
            <person name="Glasscock J."/>
            <person name="Wylie T."/>
            <person name="Wohldmann P."/>
            <person name="Thiru P."/>
            <person name="Nhan M.N."/>
            <person name="Pohl C.S."/>
            <person name="Smith S.M."/>
            <person name="Hou S."/>
            <person name="Nefedov M."/>
            <person name="de Jong P.J."/>
            <person name="Renfree M.B."/>
            <person name="Mardis E.R."/>
            <person name="Wilson R.K."/>
        </authorList>
    </citation>
    <scope>NUCLEOTIDE SEQUENCE [LARGE SCALE GENOMIC DNA]</scope>
    <source>
        <strain evidence="8 9">Glennie</strain>
    </source>
</reference>
<dbReference type="Ensembl" id="ENSOANT00000064704.1">
    <property type="protein sequence ID" value="ENSOANP00000037426.1"/>
    <property type="gene ID" value="ENSOANG00000022184.3"/>
</dbReference>
<dbReference type="InterPro" id="IPR001283">
    <property type="entry name" value="CRISP-related"/>
</dbReference>
<feature type="signal peptide" evidence="6">
    <location>
        <begin position="1"/>
        <end position="30"/>
    </location>
</feature>
<keyword evidence="9" id="KW-1185">Reference proteome</keyword>
<reference evidence="8" key="2">
    <citation type="submission" date="2025-08" db="UniProtKB">
        <authorList>
            <consortium name="Ensembl"/>
        </authorList>
    </citation>
    <scope>IDENTIFICATION</scope>
    <source>
        <strain evidence="8">Glennie</strain>
    </source>
</reference>
<keyword evidence="3 6" id="KW-0732">Signal</keyword>
<dbReference type="GeneTree" id="ENSGT00940000162357"/>
<evidence type="ECO:0000313" key="9">
    <source>
        <dbReference type="Proteomes" id="UP000002279"/>
    </source>
</evidence>
<evidence type="ECO:0000256" key="1">
    <source>
        <dbReference type="ARBA" id="ARBA00004370"/>
    </source>
</evidence>
<dbReference type="SMART" id="SM00198">
    <property type="entry name" value="SCP"/>
    <property type="match status" value="1"/>
</dbReference>
<feature type="transmembrane region" description="Helical" evidence="5">
    <location>
        <begin position="237"/>
        <end position="258"/>
    </location>
</feature>
<keyword evidence="4 5" id="KW-0472">Membrane</keyword>
<evidence type="ECO:0000313" key="8">
    <source>
        <dbReference type="Ensembl" id="ENSOANP00000037426.1"/>
    </source>
</evidence>
<organism evidence="8 9">
    <name type="scientific">Ornithorhynchus anatinus</name>
    <name type="common">Duckbill platypus</name>
    <dbReference type="NCBI Taxonomy" id="9258"/>
    <lineage>
        <taxon>Eukaryota</taxon>
        <taxon>Metazoa</taxon>
        <taxon>Chordata</taxon>
        <taxon>Craniata</taxon>
        <taxon>Vertebrata</taxon>
        <taxon>Euteleostomi</taxon>
        <taxon>Mammalia</taxon>
        <taxon>Monotremata</taxon>
        <taxon>Ornithorhynchidae</taxon>
        <taxon>Ornithorhynchus</taxon>
    </lineage>
</organism>
<feature type="domain" description="SCP" evidence="7">
    <location>
        <begin position="45"/>
        <end position="196"/>
    </location>
</feature>
<dbReference type="InterPro" id="IPR035940">
    <property type="entry name" value="CAP_sf"/>
</dbReference>
<protein>
    <recommendedName>
        <fullName evidence="7">SCP domain-containing protein</fullName>
    </recommendedName>
</protein>
<dbReference type="PROSITE" id="PS01009">
    <property type="entry name" value="CRISP_1"/>
    <property type="match status" value="1"/>
</dbReference>
<comment type="similarity">
    <text evidence="2">Belongs to the CRISP family.</text>
</comment>
<dbReference type="InterPro" id="IPR018244">
    <property type="entry name" value="Allrgn_V5/Tpx1_CS"/>
</dbReference>
<gene>
    <name evidence="8" type="primary">LOC114816415</name>
</gene>
<dbReference type="PANTHER" id="PTHR10334">
    <property type="entry name" value="CYSTEINE-RICH SECRETORY PROTEIN-RELATED"/>
    <property type="match status" value="1"/>
</dbReference>
<dbReference type="GO" id="GO:0005576">
    <property type="term" value="C:extracellular region"/>
    <property type="evidence" value="ECO:0007669"/>
    <property type="project" value="InterPro"/>
</dbReference>
<keyword evidence="5" id="KW-1133">Transmembrane helix</keyword>
<accession>A0A6I8N8R4</accession>
<dbReference type="InterPro" id="IPR002413">
    <property type="entry name" value="V5_allergen-like"/>
</dbReference>
<keyword evidence="5" id="KW-0812">Transmembrane</keyword>
<dbReference type="Proteomes" id="UP000002279">
    <property type="component" value="Chromosome 14"/>
</dbReference>
<dbReference type="CDD" id="cd05385">
    <property type="entry name" value="CAP_GLIPR1-like"/>
    <property type="match status" value="1"/>
</dbReference>
<dbReference type="GO" id="GO:0016020">
    <property type="term" value="C:membrane"/>
    <property type="evidence" value="ECO:0007669"/>
    <property type="project" value="UniProtKB-SubCell"/>
</dbReference>
<proteinExistence type="inferred from homology"/>
<dbReference type="InterPro" id="IPR034121">
    <property type="entry name" value="SCP_GLIPR-1-like"/>
</dbReference>
<evidence type="ECO:0000256" key="2">
    <source>
        <dbReference type="ARBA" id="ARBA00009923"/>
    </source>
</evidence>
<feature type="chain" id="PRO_5026138987" description="SCP domain-containing protein" evidence="6">
    <location>
        <begin position="31"/>
        <end position="259"/>
    </location>
</feature>
<dbReference type="Pfam" id="PF00188">
    <property type="entry name" value="CAP"/>
    <property type="match status" value="1"/>
</dbReference>
<dbReference type="PRINTS" id="PR00837">
    <property type="entry name" value="V5TPXLIKE"/>
</dbReference>
<dbReference type="Bgee" id="ENSOANG00000022184">
    <property type="expression patterns" value="Expressed in endometrium and 5 other cell types or tissues"/>
</dbReference>
<dbReference type="FunFam" id="3.40.33.10:FF:000008">
    <property type="entry name" value="GLI pathogenesis-related 1 (Glioma)"/>
    <property type="match status" value="1"/>
</dbReference>
<reference evidence="8" key="3">
    <citation type="submission" date="2025-09" db="UniProtKB">
        <authorList>
            <consortium name="Ensembl"/>
        </authorList>
    </citation>
    <scope>IDENTIFICATION</scope>
    <source>
        <strain evidence="8">Glennie</strain>
    </source>
</reference>
<evidence type="ECO:0000256" key="5">
    <source>
        <dbReference type="SAM" id="Phobius"/>
    </source>
</evidence>
<evidence type="ECO:0000256" key="6">
    <source>
        <dbReference type="SAM" id="SignalP"/>
    </source>
</evidence>
<evidence type="ECO:0000256" key="3">
    <source>
        <dbReference type="ARBA" id="ARBA00022729"/>
    </source>
</evidence>
<sequence length="259" mass="28657">MGARGGGPAGPRGRLSPWLRGAWLVALVLGARRPPPKVPSIEDGWFIKACVDVHNELRAKVDPAASNMRYMTWDPDLAKTARAWVKTCQFKHNTDLKEAKKFHPSFSSVGENIWTGSLRLFSVSSAIQNWYNEVHHYTYETHYCSGVCGHYTQVVWATSYKVGCAVQFCPQVFGHKGLTNAAHFICNYGPSGNYPTHPYKSGAACSACSENETCVNKLCRDSSWKADWESFTRNRTLGFVLIAISIFLVLSTAASISAK</sequence>
<comment type="subcellular location">
    <subcellularLocation>
        <location evidence="1">Membrane</location>
    </subcellularLocation>
</comment>
<dbReference type="Gene3D" id="3.40.33.10">
    <property type="entry name" value="CAP"/>
    <property type="match status" value="1"/>
</dbReference>
<dbReference type="PROSITE" id="PS01010">
    <property type="entry name" value="CRISP_2"/>
    <property type="match status" value="1"/>
</dbReference>
<dbReference type="InterPro" id="IPR014044">
    <property type="entry name" value="CAP_dom"/>
</dbReference>
<evidence type="ECO:0000259" key="7">
    <source>
        <dbReference type="SMART" id="SM00198"/>
    </source>
</evidence>
<dbReference type="PRINTS" id="PR00838">
    <property type="entry name" value="V5ALLERGEN"/>
</dbReference>